<keyword evidence="2" id="KW-0964">Secreted</keyword>
<feature type="domain" description="Gram-positive cocci surface proteins LPxTG" evidence="8">
    <location>
        <begin position="256"/>
        <end position="286"/>
    </location>
</feature>
<evidence type="ECO:0000256" key="5">
    <source>
        <dbReference type="SAM" id="MobiDB-lite"/>
    </source>
</evidence>
<evidence type="ECO:0000313" key="9">
    <source>
        <dbReference type="EMBL" id="NMD49975.1"/>
    </source>
</evidence>
<feature type="signal peptide" evidence="7">
    <location>
        <begin position="1"/>
        <end position="24"/>
    </location>
</feature>
<keyword evidence="6" id="KW-1133">Transmembrane helix</keyword>
<keyword evidence="1" id="KW-0134">Cell wall</keyword>
<feature type="transmembrane region" description="Helical" evidence="6">
    <location>
        <begin position="266"/>
        <end position="283"/>
    </location>
</feature>
<feature type="compositionally biased region" description="Low complexity" evidence="5">
    <location>
        <begin position="195"/>
        <end position="205"/>
    </location>
</feature>
<feature type="region of interest" description="Disordered" evidence="5">
    <location>
        <begin position="29"/>
        <end position="254"/>
    </location>
</feature>
<dbReference type="Pfam" id="PF00746">
    <property type="entry name" value="Gram_pos_anchor"/>
    <property type="match status" value="1"/>
</dbReference>
<keyword evidence="6" id="KW-0812">Transmembrane</keyword>
<dbReference type="AlphaFoldDB" id="A0A7X9QI81"/>
<feature type="chain" id="PRO_5030894437" evidence="7">
    <location>
        <begin position="25"/>
        <end position="292"/>
    </location>
</feature>
<reference evidence="9 10" key="1">
    <citation type="submission" date="2020-04" db="EMBL/GenBank/DDBJ databases">
        <title>MicrobeNet Type strains.</title>
        <authorList>
            <person name="Nicholson A.C."/>
        </authorList>
    </citation>
    <scope>NUCLEOTIDE SEQUENCE [LARGE SCALE GENOMIC DNA]</scope>
    <source>
        <strain evidence="9 10">DSM 22768</strain>
    </source>
</reference>
<dbReference type="EMBL" id="JABASA010000032">
    <property type="protein sequence ID" value="NMD49975.1"/>
    <property type="molecule type" value="Genomic_DNA"/>
</dbReference>
<sequence length="292" mass="29897">MKKKQFVTLMAAAVLATASTGVFADEAAPNGLQDQSAESVQAVTPDTNNVGDSSQATSHADNQVQDENVSTNTPATPAIGSEQPQAGNTDSNSEAVPSVPETSQPTTPNSDTPVTPSNSGTDDSVPAAPASPDNGNVANSDNTSPAPSTPNNGSGNADNNTTPAPDQAQDKQEPSNQVSDDSSVPSSSTEPDQGNNNSSNTAASSDESGKGQGVDKDDHQTVKPSKDTVVTSSDQPSAKEPSSQVGLTSDSKLTILPNTGDAASNFYVFTGLAMMLFSGLFFWKKSIFKKRS</sequence>
<protein>
    <submittedName>
        <fullName evidence="9">LPXTG cell wall anchor domain-containing protein</fullName>
    </submittedName>
</protein>
<feature type="compositionally biased region" description="Polar residues" evidence="5">
    <location>
        <begin position="82"/>
        <end position="122"/>
    </location>
</feature>
<evidence type="ECO:0000259" key="8">
    <source>
        <dbReference type="Pfam" id="PF00746"/>
    </source>
</evidence>
<feature type="compositionally biased region" description="Basic and acidic residues" evidence="5">
    <location>
        <begin position="207"/>
        <end position="226"/>
    </location>
</feature>
<evidence type="ECO:0000256" key="3">
    <source>
        <dbReference type="ARBA" id="ARBA00022729"/>
    </source>
</evidence>
<evidence type="ECO:0000256" key="6">
    <source>
        <dbReference type="SAM" id="Phobius"/>
    </source>
</evidence>
<dbReference type="NCBIfam" id="TIGR01167">
    <property type="entry name" value="LPXTG_anchor"/>
    <property type="match status" value="1"/>
</dbReference>
<evidence type="ECO:0000256" key="7">
    <source>
        <dbReference type="SAM" id="SignalP"/>
    </source>
</evidence>
<evidence type="ECO:0000313" key="10">
    <source>
        <dbReference type="Proteomes" id="UP000532121"/>
    </source>
</evidence>
<feature type="compositionally biased region" description="Polar residues" evidence="5">
    <location>
        <begin position="133"/>
        <end position="164"/>
    </location>
</feature>
<keyword evidence="3 7" id="KW-0732">Signal</keyword>
<dbReference type="InterPro" id="IPR019931">
    <property type="entry name" value="LPXTG_anchor"/>
</dbReference>
<dbReference type="RefSeq" id="WP_193524064.1">
    <property type="nucleotide sequence ID" value="NZ_JABASA010000032.1"/>
</dbReference>
<gene>
    <name evidence="9" type="ORF">HHO37_10060</name>
</gene>
<keyword evidence="6" id="KW-0472">Membrane</keyword>
<dbReference type="Proteomes" id="UP000532121">
    <property type="component" value="Unassembled WGS sequence"/>
</dbReference>
<feature type="compositionally biased region" description="Polar residues" evidence="5">
    <location>
        <begin position="32"/>
        <end position="75"/>
    </location>
</feature>
<evidence type="ECO:0000256" key="2">
    <source>
        <dbReference type="ARBA" id="ARBA00022525"/>
    </source>
</evidence>
<name>A0A7X9QI81_STRRT</name>
<feature type="compositionally biased region" description="Low complexity" evidence="5">
    <location>
        <begin position="174"/>
        <end position="188"/>
    </location>
</feature>
<evidence type="ECO:0000256" key="1">
    <source>
        <dbReference type="ARBA" id="ARBA00022512"/>
    </source>
</evidence>
<proteinExistence type="predicted"/>
<feature type="compositionally biased region" description="Polar residues" evidence="5">
    <location>
        <begin position="228"/>
        <end position="252"/>
    </location>
</feature>
<organism evidence="9 10">
    <name type="scientific">Streptococcus ratti</name>
    <dbReference type="NCBI Taxonomy" id="1341"/>
    <lineage>
        <taxon>Bacteria</taxon>
        <taxon>Bacillati</taxon>
        <taxon>Bacillota</taxon>
        <taxon>Bacilli</taxon>
        <taxon>Lactobacillales</taxon>
        <taxon>Streptococcaceae</taxon>
        <taxon>Streptococcus</taxon>
    </lineage>
</organism>
<comment type="caution">
    <text evidence="9">The sequence shown here is derived from an EMBL/GenBank/DDBJ whole genome shotgun (WGS) entry which is preliminary data.</text>
</comment>
<evidence type="ECO:0000256" key="4">
    <source>
        <dbReference type="ARBA" id="ARBA00023088"/>
    </source>
</evidence>
<accession>A0A7X9QI81</accession>
<keyword evidence="4" id="KW-0572">Peptidoglycan-anchor</keyword>